<evidence type="ECO:0000256" key="2">
    <source>
        <dbReference type="ARBA" id="ARBA00022574"/>
    </source>
</evidence>
<keyword evidence="5" id="KW-0969">Cilium</keyword>
<dbReference type="InterPro" id="IPR056154">
    <property type="entry name" value="Beta-prop_IFT140_1st"/>
</dbReference>
<name>A0A0G4J6B6_PLABS</name>
<keyword evidence="6" id="KW-0966">Cell projection</keyword>
<dbReference type="SUPFAM" id="SSF69322">
    <property type="entry name" value="Tricorn protease domain 2"/>
    <property type="match status" value="1"/>
</dbReference>
<dbReference type="Pfam" id="PF24760">
    <property type="entry name" value="TPR_IF140_C"/>
    <property type="match status" value="1"/>
</dbReference>
<dbReference type="GO" id="GO:0035721">
    <property type="term" value="P:intraciliary retrograde transport"/>
    <property type="evidence" value="ECO:0007669"/>
    <property type="project" value="TreeGrafter"/>
</dbReference>
<dbReference type="Pfam" id="PF23385">
    <property type="entry name" value="Beta-prop_IFT140_2nd"/>
    <property type="match status" value="2"/>
</dbReference>
<reference evidence="12 14" key="1">
    <citation type="submission" date="2015-02" db="EMBL/GenBank/DDBJ databases">
        <authorList>
            <person name="Chooi Y.-H."/>
        </authorList>
    </citation>
    <scope>NUCLEOTIDE SEQUENCE [LARGE SCALE GENOMIC DNA]</scope>
    <source>
        <strain evidence="12">E3</strain>
    </source>
</reference>
<dbReference type="Gene3D" id="1.25.40.470">
    <property type="match status" value="2"/>
</dbReference>
<dbReference type="Proteomes" id="UP000290189">
    <property type="component" value="Unassembled WGS sequence"/>
</dbReference>
<gene>
    <name evidence="12" type="ORF">PBRA_002896</name>
    <name evidence="13" type="ORF">PLBR_LOCUS2247</name>
</gene>
<feature type="region of interest" description="Disordered" evidence="7">
    <location>
        <begin position="1368"/>
        <end position="1393"/>
    </location>
</feature>
<dbReference type="OMA" id="YAQFMES"/>
<evidence type="ECO:0000256" key="5">
    <source>
        <dbReference type="ARBA" id="ARBA00023069"/>
    </source>
</evidence>
<dbReference type="InterPro" id="IPR011990">
    <property type="entry name" value="TPR-like_helical_dom_sf"/>
</dbReference>
<dbReference type="GO" id="GO:0030991">
    <property type="term" value="C:intraciliary transport particle A"/>
    <property type="evidence" value="ECO:0007669"/>
    <property type="project" value="TreeGrafter"/>
</dbReference>
<dbReference type="InterPro" id="IPR056156">
    <property type="entry name" value="TPR_IF140_C"/>
</dbReference>
<dbReference type="GO" id="GO:0005930">
    <property type="term" value="C:axoneme"/>
    <property type="evidence" value="ECO:0007669"/>
    <property type="project" value="TreeGrafter"/>
</dbReference>
<dbReference type="OrthoDB" id="10258787at2759"/>
<dbReference type="SUPFAM" id="SSF48452">
    <property type="entry name" value="TPR-like"/>
    <property type="match status" value="1"/>
</dbReference>
<dbReference type="EMBL" id="OVEO01000003">
    <property type="protein sequence ID" value="SPQ95032.1"/>
    <property type="molecule type" value="Genomic_DNA"/>
</dbReference>
<dbReference type="InterPro" id="IPR015943">
    <property type="entry name" value="WD40/YVTN_repeat-like_dom_sf"/>
</dbReference>
<keyword evidence="14" id="KW-1185">Reference proteome</keyword>
<keyword evidence="3" id="KW-0677">Repeat</keyword>
<evidence type="ECO:0000259" key="9">
    <source>
        <dbReference type="Pfam" id="PF23385"/>
    </source>
</evidence>
<dbReference type="PANTHER" id="PTHR15722:SF7">
    <property type="entry name" value="INTRAFLAGELLAR TRANSPORT PROTEIN 140 HOMOLOG"/>
    <property type="match status" value="1"/>
</dbReference>
<dbReference type="Proteomes" id="UP000039324">
    <property type="component" value="Unassembled WGS sequence"/>
</dbReference>
<evidence type="ECO:0000259" key="8">
    <source>
        <dbReference type="Pfam" id="PF23383"/>
    </source>
</evidence>
<evidence type="ECO:0000256" key="1">
    <source>
        <dbReference type="ARBA" id="ARBA00004138"/>
    </source>
</evidence>
<geneLocation type="mitochondrion" evidence="13"/>
<evidence type="ECO:0000313" key="15">
    <source>
        <dbReference type="Proteomes" id="UP000290189"/>
    </source>
</evidence>
<dbReference type="Pfam" id="PF24762">
    <property type="entry name" value="TPR_IF140-IFT172"/>
    <property type="match status" value="1"/>
</dbReference>
<dbReference type="Gene3D" id="2.130.10.10">
    <property type="entry name" value="YVTN repeat-like/Quinoprotein amine dehydrogenase"/>
    <property type="match status" value="2"/>
</dbReference>
<evidence type="ECO:0000259" key="10">
    <source>
        <dbReference type="Pfam" id="PF24760"/>
    </source>
</evidence>
<dbReference type="SMART" id="SM00320">
    <property type="entry name" value="WD40"/>
    <property type="match status" value="4"/>
</dbReference>
<evidence type="ECO:0000313" key="12">
    <source>
        <dbReference type="EMBL" id="CEP02929.1"/>
    </source>
</evidence>
<feature type="domain" description="IFT140 first beta-propeller" evidence="8">
    <location>
        <begin position="176"/>
        <end position="387"/>
    </location>
</feature>
<proteinExistence type="predicted"/>
<dbReference type="Pfam" id="PF23383">
    <property type="entry name" value="Beta-prop_IFT140_1st"/>
    <property type="match status" value="2"/>
</dbReference>
<organism evidence="12 14">
    <name type="scientific">Plasmodiophora brassicae</name>
    <name type="common">Clubroot disease agent</name>
    <dbReference type="NCBI Taxonomy" id="37360"/>
    <lineage>
        <taxon>Eukaryota</taxon>
        <taxon>Sar</taxon>
        <taxon>Rhizaria</taxon>
        <taxon>Endomyxa</taxon>
        <taxon>Phytomyxea</taxon>
        <taxon>Plasmodiophorida</taxon>
        <taxon>Plasmodiophoridae</taxon>
        <taxon>Plasmodiophora</taxon>
    </lineage>
</organism>
<evidence type="ECO:0000256" key="6">
    <source>
        <dbReference type="ARBA" id="ARBA00023273"/>
    </source>
</evidence>
<keyword evidence="2" id="KW-0853">WD repeat</keyword>
<feature type="domain" description="IFT140 second beta-propeller" evidence="9">
    <location>
        <begin position="399"/>
        <end position="597"/>
    </location>
</feature>
<protein>
    <submittedName>
        <fullName evidence="12">Uncharacterized protein</fullName>
    </submittedName>
</protein>
<evidence type="ECO:0000256" key="4">
    <source>
        <dbReference type="ARBA" id="ARBA00022803"/>
    </source>
</evidence>
<feature type="domain" description="IF140/IFT172/WDR19 TPR" evidence="11">
    <location>
        <begin position="723"/>
        <end position="1229"/>
    </location>
</feature>
<evidence type="ECO:0000313" key="14">
    <source>
        <dbReference type="Proteomes" id="UP000039324"/>
    </source>
</evidence>
<feature type="domain" description="IFT140 second beta-propeller" evidence="9">
    <location>
        <begin position="598"/>
        <end position="676"/>
    </location>
</feature>
<evidence type="ECO:0000313" key="13">
    <source>
        <dbReference type="EMBL" id="SPQ95032.1"/>
    </source>
</evidence>
<dbReference type="InterPro" id="IPR056168">
    <property type="entry name" value="TPR_IF140/IFT172/WDR19"/>
</dbReference>
<reference evidence="13 15" key="2">
    <citation type="submission" date="2018-03" db="EMBL/GenBank/DDBJ databases">
        <authorList>
            <person name="Fogelqvist J."/>
        </authorList>
    </citation>
    <scope>NUCLEOTIDE SEQUENCE [LARGE SCALE GENOMIC DNA]</scope>
</reference>
<dbReference type="SUPFAM" id="SSF101908">
    <property type="entry name" value="Putative isomerase YbhE"/>
    <property type="match status" value="1"/>
</dbReference>
<keyword evidence="13" id="KW-0496">Mitochondrion</keyword>
<evidence type="ECO:0000256" key="3">
    <source>
        <dbReference type="ARBA" id="ARBA00022737"/>
    </source>
</evidence>
<dbReference type="EMBL" id="CDSF01000133">
    <property type="protein sequence ID" value="CEP02929.1"/>
    <property type="molecule type" value="Genomic_DNA"/>
</dbReference>
<dbReference type="InterPro" id="IPR056155">
    <property type="entry name" value="Beta-prop_IFT140_2nd"/>
</dbReference>
<dbReference type="PANTHER" id="PTHR15722">
    <property type="entry name" value="IFT140/172-RELATED"/>
    <property type="match status" value="1"/>
</dbReference>
<keyword evidence="4" id="KW-0802">TPR repeat</keyword>
<sequence length="1393" mass="151550">MDCGSSSRSYCPSRRPLMSLYLECRVESLSDCSAPHQDTRWSAPGDRRALAVLRSHGEVAIVDDEGNSFGTHPSIVPDDSDACRIAWHPAQPVLAIGWNNGALSLWTEQSQGHGDLLKAFHHTPITLLAWAPRGDRLVSAETSGAVSVHAYHDGALRHVSAYAADSPVTHGAFLPARSESTTFLLGTGAGSLYVADDTGAFARIGSIGSAVSSVFVAPVDQYVVVVSVQAVMFVYQVGADGKLSQRKKVKLSVRGDGADLRCTWDGYGLVIGANNEANVRLWSIVTDESYVLPLSDPRHMARGDDTVVAVAFSNAGRVLVGGTSMGRVVMWRYCRRKPSSEGSRSESDWTVLPPVNAGLDCPVVSISAGTTPGLFAIVYRTGISILTDTVLHCRRAFALTVTQVAADKLIVQSANGRARRLTSSIRVKGVAVGDGVVVVWNGSKVEVNEVGEQIKFAGAFSCRARDAAVQAQTIFVAVDCRIDACNLQGTVKKAFSFSESEGNPIVVDVAGDYLAAASDRGTLKMWEVGRREPRAVVPGRQLPGSVGSVTRCRVNRTGTHIAILSASTADPAVGPRPDSRLVVYDVDLDRFDEYDFAVKGALPSSLLWDDYDPRLLVVVVHPDAPASGGEREGATGGALVYTLFVTTEHGIRFQDRFPIGDDVLIGSETPFTYYIQGQTNAPGGAAGMPRIEKRVMRDFVGLETVDEATRRDLVQFSFQMAIGNMDEAYSVVQNIESPSIWRNMAKMCVITRRLDVASICLGNMGFAVGAKALREATARYPEAQARLASMAIELGMTDEAEALYRECGRYDLLVALQQAAGRWDAALATCEAHYRIHLKPLKYAHAKYLENRGQIAKAIAEYEACDAHRLEVPRMLLAAGLVTDLEKYIDKANDPTLLVWLGQYNEGRRMFDAALAYYSRAGDHVSCVRMHCLQGNLERARAICNETDDLAACYHLGRHLEQDGMFGEAVMMFTRAKRYNHALRLAKEQAQVKEVYSLAMQSPADLQIEAAEYLESQGVYDKAILLYQKGGNQARALNLCFKTNQFDCLSALTADMGPSTPPDLIARCASFFLSNQQYEKAAQLYITGRRYADALAVCIDHRLAISDEMAEALTPPKASSTAAAAADDNDDDAAAAGNDTAGVSRTSLLRKLGKYLASTGSFHMATKKFTQAGDKLSAMKCLIKSNDTSKIIYYATMTKRREIYMLAANYLQNVDWHADPEITKTIIAFYTKANAFDSLATFYDSCAQVEIDDYRDYEKALSALHECLACLQRCAGDTGDVQRRVHLVQLFVQARSLMGQGQQADALQLCQGLLQQDDIEDGVREGDVFALMIEYLYGAGDPAQASALLQRMLQRKLDPRPYIKPDTLKGIGFDNDAEPAAADDSDLGEEVGD</sequence>
<feature type="domain" description="IF140 C-terminal TPR" evidence="10">
    <location>
        <begin position="1237"/>
        <end position="1352"/>
    </location>
</feature>
<dbReference type="GO" id="GO:0036064">
    <property type="term" value="C:ciliary basal body"/>
    <property type="evidence" value="ECO:0007669"/>
    <property type="project" value="TreeGrafter"/>
</dbReference>
<dbReference type="STRING" id="37360.A0A0G4J6B6"/>
<comment type="subcellular location">
    <subcellularLocation>
        <location evidence="1">Cell projection</location>
        <location evidence="1">Cilium</location>
    </subcellularLocation>
</comment>
<feature type="compositionally biased region" description="Acidic residues" evidence="7">
    <location>
        <begin position="1375"/>
        <end position="1393"/>
    </location>
</feature>
<dbReference type="InterPro" id="IPR001680">
    <property type="entry name" value="WD40_rpt"/>
</dbReference>
<evidence type="ECO:0000256" key="7">
    <source>
        <dbReference type="SAM" id="MobiDB-lite"/>
    </source>
</evidence>
<accession>A0A0G4J6B6</accession>
<feature type="domain" description="IFT140 first beta-propeller" evidence="8">
    <location>
        <begin position="20"/>
        <end position="148"/>
    </location>
</feature>
<evidence type="ECO:0000259" key="11">
    <source>
        <dbReference type="Pfam" id="PF24762"/>
    </source>
</evidence>